<evidence type="ECO:0000256" key="3">
    <source>
        <dbReference type="ARBA" id="ARBA00022670"/>
    </source>
</evidence>
<dbReference type="EMBL" id="AVPE01000023">
    <property type="protein sequence ID" value="KGX89425.1"/>
    <property type="molecule type" value="Genomic_DNA"/>
</dbReference>
<dbReference type="InterPro" id="IPR050072">
    <property type="entry name" value="Peptidase_M20A"/>
</dbReference>
<dbReference type="Proteomes" id="UP000030528">
    <property type="component" value="Unassembled WGS sequence"/>
</dbReference>
<proteinExistence type="inferred from homology"/>
<dbReference type="InterPro" id="IPR036264">
    <property type="entry name" value="Bact_exopeptidase_dim_dom"/>
</dbReference>
<evidence type="ECO:0000313" key="10">
    <source>
        <dbReference type="Proteomes" id="UP000030528"/>
    </source>
</evidence>
<dbReference type="NCBIfam" id="NF005591">
    <property type="entry name" value="PRK07318.1"/>
    <property type="match status" value="1"/>
</dbReference>
<evidence type="ECO:0000256" key="6">
    <source>
        <dbReference type="ARBA" id="ARBA00022833"/>
    </source>
</evidence>
<dbReference type="eggNOG" id="COG0624">
    <property type="taxonomic scope" value="Bacteria"/>
</dbReference>
<keyword evidence="7" id="KW-0224">Dipeptidase</keyword>
<dbReference type="InterPro" id="IPR002933">
    <property type="entry name" value="Peptidase_M20"/>
</dbReference>
<dbReference type="SUPFAM" id="SSF53187">
    <property type="entry name" value="Zn-dependent exopeptidases"/>
    <property type="match status" value="1"/>
</dbReference>
<dbReference type="GO" id="GO:0008777">
    <property type="term" value="F:acetylornithine deacetylase activity"/>
    <property type="evidence" value="ECO:0007669"/>
    <property type="project" value="TreeGrafter"/>
</dbReference>
<dbReference type="Gene3D" id="3.30.70.360">
    <property type="match status" value="2"/>
</dbReference>
<evidence type="ECO:0000256" key="5">
    <source>
        <dbReference type="ARBA" id="ARBA00022801"/>
    </source>
</evidence>
<sequence>MSLTLSETSLNELKSYYIDKLKTLLAIESTYDEGTISDGQPFGEGIQEALQYMLALGEESGFQSKNVDGYAGHIEWGNGEDLIGILGHLDVVPGGEGWTHPPFEPYVEDGKIFARGAQDDKGPVMAAFLAMKWLHELGFQPKKRIRLIMGTDEERDWQCMNYYFKQEEMPSIGFSPDSSFPVTHAEKGLVDIEVTNSIESEEGHALQLVTFHAGERLNMVPYRANATLTGESLHNVQENFLDYIEASDFNGTAQLEDERLHLTLTGESAHAQEPNDGRSAWLGMVEFLCLLPLAPSLKESLTAQHRLFKDTRGEALEIRSEDEMSGPLTVNVGYGTYENNSLNLGVNIRYPVTDTLERWEPTFREQLQSLGYDVHIREHLAPIYFEKDHPLVQQLLDIYNKHTGEDAVPESIGGATYARALDQGVAYGAMFPHHKSTAHQVDEHVSIDDMMKAAFIYAEAIYTLAN</sequence>
<dbReference type="GO" id="GO:0008237">
    <property type="term" value="F:metallopeptidase activity"/>
    <property type="evidence" value="ECO:0007669"/>
    <property type="project" value="UniProtKB-KW"/>
</dbReference>
<evidence type="ECO:0000256" key="2">
    <source>
        <dbReference type="ARBA" id="ARBA00006247"/>
    </source>
</evidence>
<comment type="similarity">
    <text evidence="2">Belongs to the peptidase M20A family.</text>
</comment>
<keyword evidence="10" id="KW-1185">Reference proteome</keyword>
<organism evidence="9 10">
    <name type="scientific">Pontibacillus halophilus JSM 076056 = DSM 19796</name>
    <dbReference type="NCBI Taxonomy" id="1385510"/>
    <lineage>
        <taxon>Bacteria</taxon>
        <taxon>Bacillati</taxon>
        <taxon>Bacillota</taxon>
        <taxon>Bacilli</taxon>
        <taxon>Bacillales</taxon>
        <taxon>Bacillaceae</taxon>
        <taxon>Pontibacillus</taxon>
    </lineage>
</organism>
<evidence type="ECO:0000256" key="7">
    <source>
        <dbReference type="ARBA" id="ARBA00022997"/>
    </source>
</evidence>
<reference evidence="9 10" key="1">
    <citation type="submission" date="2013-08" db="EMBL/GenBank/DDBJ databases">
        <authorList>
            <person name="Huang J."/>
            <person name="Wang G."/>
        </authorList>
    </citation>
    <scope>NUCLEOTIDE SEQUENCE [LARGE SCALE GENOMIC DNA]</scope>
    <source>
        <strain evidence="9 10">JSM 076056</strain>
    </source>
</reference>
<evidence type="ECO:0000256" key="1">
    <source>
        <dbReference type="ARBA" id="ARBA00001947"/>
    </source>
</evidence>
<dbReference type="GO" id="GO:0006508">
    <property type="term" value="P:proteolysis"/>
    <property type="evidence" value="ECO:0007669"/>
    <property type="project" value="UniProtKB-KW"/>
</dbReference>
<comment type="cofactor">
    <cofactor evidence="1">
        <name>Zn(2+)</name>
        <dbReference type="ChEBI" id="CHEBI:29105"/>
    </cofactor>
</comment>
<dbReference type="PANTHER" id="PTHR43808:SF31">
    <property type="entry name" value="N-ACETYL-L-CITRULLINE DEACETYLASE"/>
    <property type="match status" value="1"/>
</dbReference>
<dbReference type="InterPro" id="IPR001261">
    <property type="entry name" value="ArgE/DapE_CS"/>
</dbReference>
<dbReference type="OrthoDB" id="9761532at2"/>
<evidence type="ECO:0008006" key="11">
    <source>
        <dbReference type="Google" id="ProtNLM"/>
    </source>
</evidence>
<keyword evidence="8" id="KW-0482">Metalloprotease</keyword>
<evidence type="ECO:0000256" key="4">
    <source>
        <dbReference type="ARBA" id="ARBA00022723"/>
    </source>
</evidence>
<keyword evidence="3" id="KW-0645">Protease</keyword>
<evidence type="ECO:0000256" key="8">
    <source>
        <dbReference type="ARBA" id="ARBA00023049"/>
    </source>
</evidence>
<dbReference type="SUPFAM" id="SSF55031">
    <property type="entry name" value="Bacterial exopeptidase dimerisation domain"/>
    <property type="match status" value="1"/>
</dbReference>
<dbReference type="Pfam" id="PF01546">
    <property type="entry name" value="Peptidase_M20"/>
    <property type="match status" value="1"/>
</dbReference>
<keyword evidence="4" id="KW-0479">Metal-binding</keyword>
<dbReference type="PROSITE" id="PS00758">
    <property type="entry name" value="ARGE_DAPE_CPG2_1"/>
    <property type="match status" value="1"/>
</dbReference>
<keyword evidence="6" id="KW-0862">Zinc</keyword>
<dbReference type="PANTHER" id="PTHR43808">
    <property type="entry name" value="ACETYLORNITHINE DEACETYLASE"/>
    <property type="match status" value="1"/>
</dbReference>
<dbReference type="RefSeq" id="WP_026801751.1">
    <property type="nucleotide sequence ID" value="NZ_AULI01000023.1"/>
</dbReference>
<dbReference type="GO" id="GO:0006526">
    <property type="term" value="P:L-arginine biosynthetic process"/>
    <property type="evidence" value="ECO:0007669"/>
    <property type="project" value="TreeGrafter"/>
</dbReference>
<comment type="caution">
    <text evidence="9">The sequence shown here is derived from an EMBL/GenBank/DDBJ whole genome shotgun (WGS) entry which is preliminary data.</text>
</comment>
<keyword evidence="5" id="KW-0378">Hydrolase</keyword>
<accession>A0A0A5GE64</accession>
<dbReference type="Gene3D" id="3.40.630.10">
    <property type="entry name" value="Zn peptidases"/>
    <property type="match status" value="1"/>
</dbReference>
<dbReference type="InterPro" id="IPR010964">
    <property type="entry name" value="M20A_pepV-rel"/>
</dbReference>
<name>A0A0A5GE64_9BACI</name>
<dbReference type="NCBIfam" id="TIGR01887">
    <property type="entry name" value="dipeptidaselike"/>
    <property type="match status" value="1"/>
</dbReference>
<dbReference type="GO" id="GO:0008270">
    <property type="term" value="F:zinc ion binding"/>
    <property type="evidence" value="ECO:0007669"/>
    <property type="project" value="InterPro"/>
</dbReference>
<dbReference type="STRING" id="1385510.GCA_000425205_03574"/>
<dbReference type="GO" id="GO:0016805">
    <property type="term" value="F:dipeptidase activity"/>
    <property type="evidence" value="ECO:0007669"/>
    <property type="project" value="UniProtKB-KW"/>
</dbReference>
<evidence type="ECO:0000313" key="9">
    <source>
        <dbReference type="EMBL" id="KGX89425.1"/>
    </source>
</evidence>
<protein>
    <recommendedName>
        <fullName evidence="11">Dipeptidase PepV</fullName>
    </recommendedName>
</protein>
<gene>
    <name evidence="9" type="ORF">N781_09240</name>
</gene>
<dbReference type="AlphaFoldDB" id="A0A0A5GE64"/>